<dbReference type="InterPro" id="IPR055222">
    <property type="entry name" value="PRISE-like_Rossmann-fold"/>
</dbReference>
<dbReference type="CDD" id="cd08948">
    <property type="entry name" value="5beta-POR_like_SDR_a"/>
    <property type="match status" value="1"/>
</dbReference>
<evidence type="ECO:0000256" key="1">
    <source>
        <dbReference type="SAM" id="MobiDB-lite"/>
    </source>
</evidence>
<dbReference type="PANTHER" id="PTHR32487:SF29">
    <property type="entry name" value="NAD-DEPENDENT EPIMERASE_DEHYDRATASE DOMAIN-CONTAINING PROTEIN"/>
    <property type="match status" value="1"/>
</dbReference>
<dbReference type="PANTHER" id="PTHR32487">
    <property type="entry name" value="3-OXO-DELTA(4,5)-STEROID 5-BETA-REDUCTASE"/>
    <property type="match status" value="1"/>
</dbReference>
<dbReference type="Proteomes" id="UP000663671">
    <property type="component" value="Chromosome 5"/>
</dbReference>
<protein>
    <submittedName>
        <fullName evidence="3">NAD dependent epimerase/dehydratase</fullName>
    </submittedName>
</protein>
<dbReference type="EMBL" id="CP069111">
    <property type="protein sequence ID" value="QSS61932.1"/>
    <property type="molecule type" value="Genomic_DNA"/>
</dbReference>
<dbReference type="Pfam" id="PF22917">
    <property type="entry name" value="PRISE"/>
    <property type="match status" value="1"/>
</dbReference>
<evidence type="ECO:0000313" key="3">
    <source>
        <dbReference type="EMBL" id="QSS61932.1"/>
    </source>
</evidence>
<reference evidence="3" key="1">
    <citation type="submission" date="2021-01" db="EMBL/GenBank/DDBJ databases">
        <title>Chromosome-level genome assembly of a human fungal pathogen reveals clustering of transcriptionally co-regulated genes.</title>
        <authorList>
            <person name="Voorhies M."/>
            <person name="Cohen S."/>
            <person name="Shea T.P."/>
            <person name="Petrus S."/>
            <person name="Munoz J.F."/>
            <person name="Poplawski S."/>
            <person name="Goldman W.E."/>
            <person name="Michael T."/>
            <person name="Cuomo C.A."/>
            <person name="Sil A."/>
            <person name="Beyhan S."/>
        </authorList>
    </citation>
    <scope>NUCLEOTIDE SEQUENCE</scope>
    <source>
        <strain evidence="3">WU24</strain>
    </source>
</reference>
<feature type="region of interest" description="Disordered" evidence="1">
    <location>
        <begin position="22"/>
        <end position="41"/>
    </location>
</feature>
<sequence length="547" mass="60512">MPSIRNIVSIDLFRRKNAGSFHNRFMQTPPSQFGRKEDGGRQLAAHCPSDVLSPREFIPPTVTPASSTIKLPNAQHIAGETRNHPSTVRDIVKSLLYRITPTRTPAVKKEDKKDFKPTETMDAQTQAPLQFTYIQSKGIYHGLPVIAGPDSPKGLTAIVTGANGMSGSHMVRVLAESPERWANIYAMSRRAAVEDGKYGNVTHLELDFLETSPEDLAKAMVENGVKADYIFYYSYIQLADSNSNIPGALLSNFLKALKLASITPKRFMLQTGAKNYGSHLGSSKSPQVESDPRVTLEPNFYYDQEDLLFQFCKETGVEWNVVRPSFMLGAARDAAMNLAYSLGVFAAVHAHLGEPLIFPGNIASFDVIRDLSSSKLTSYLAEWAVLNPDARNEAFNACDCSAVTPGALWTALAKIYRTGYKAPDPNAEYQCFIFPFDPPPRGFGPPEKMEFRYSFAAWSYDPKVHAAWQELSQKHGIAYNPFSSPADRNRIFGLTDAAILPGIPVQFSMDKSRKFGWHGTVDSLASLRSVLEELIEMKMLPPLPSTA</sequence>
<dbReference type="OrthoDB" id="1731983at2759"/>
<dbReference type="InterPro" id="IPR036291">
    <property type="entry name" value="NAD(P)-bd_dom_sf"/>
</dbReference>
<organism evidence="3 4">
    <name type="scientific">Ajellomyces capsulatus</name>
    <name type="common">Darling's disease fungus</name>
    <name type="synonym">Histoplasma capsulatum</name>
    <dbReference type="NCBI Taxonomy" id="5037"/>
    <lineage>
        <taxon>Eukaryota</taxon>
        <taxon>Fungi</taxon>
        <taxon>Dikarya</taxon>
        <taxon>Ascomycota</taxon>
        <taxon>Pezizomycotina</taxon>
        <taxon>Eurotiomycetes</taxon>
        <taxon>Eurotiomycetidae</taxon>
        <taxon>Onygenales</taxon>
        <taxon>Ajellomycetaceae</taxon>
        <taxon>Histoplasma</taxon>
    </lineage>
</organism>
<gene>
    <name evidence="3" type="ORF">I7I51_04109</name>
</gene>
<proteinExistence type="predicted"/>
<dbReference type="SUPFAM" id="SSF51735">
    <property type="entry name" value="NAD(P)-binding Rossmann-fold domains"/>
    <property type="match status" value="1"/>
</dbReference>
<name>A0A8A1MBR0_AJECA</name>
<evidence type="ECO:0000313" key="4">
    <source>
        <dbReference type="Proteomes" id="UP000663671"/>
    </source>
</evidence>
<accession>A0A8A1MBR0</accession>
<dbReference type="VEuPathDB" id="FungiDB:I7I51_04109"/>
<evidence type="ECO:0000259" key="2">
    <source>
        <dbReference type="Pfam" id="PF22917"/>
    </source>
</evidence>
<dbReference type="Gene3D" id="3.40.50.720">
    <property type="entry name" value="NAD(P)-binding Rossmann-like Domain"/>
    <property type="match status" value="1"/>
</dbReference>
<feature type="domain" description="PRISE-like Rossmann-fold" evidence="2">
    <location>
        <begin position="157"/>
        <end position="413"/>
    </location>
</feature>
<dbReference type="AlphaFoldDB" id="A0A8A1MBR0"/>